<evidence type="ECO:0000256" key="1">
    <source>
        <dbReference type="SAM" id="MobiDB-lite"/>
    </source>
</evidence>
<sequence>MTWRLVIASSFAEIDSTLYLPSKTHLQCPLNRSSYRRSRSLPPLQFPLVRSHSPSPARRFEIPQQIVEKQTDPKTRRTI</sequence>
<proteinExistence type="predicted"/>
<feature type="region of interest" description="Disordered" evidence="1">
    <location>
        <begin position="46"/>
        <end position="79"/>
    </location>
</feature>
<dbReference type="Proteomes" id="UP001415857">
    <property type="component" value="Unassembled WGS sequence"/>
</dbReference>
<reference evidence="2 3" key="1">
    <citation type="journal article" date="2024" name="Plant J.">
        <title>Genome sequences and population genomics reveal climatic adaptation and genomic divergence between two closely related sweetgum species.</title>
        <authorList>
            <person name="Xu W.Q."/>
            <person name="Ren C.Q."/>
            <person name="Zhang X.Y."/>
            <person name="Comes H.P."/>
            <person name="Liu X.H."/>
            <person name="Li Y.G."/>
            <person name="Kettle C.J."/>
            <person name="Jalonen R."/>
            <person name="Gaisberger H."/>
            <person name="Ma Y.Z."/>
            <person name="Qiu Y.X."/>
        </authorList>
    </citation>
    <scope>NUCLEOTIDE SEQUENCE [LARGE SCALE GENOMIC DNA]</scope>
    <source>
        <strain evidence="2">Hangzhou</strain>
    </source>
</reference>
<protein>
    <submittedName>
        <fullName evidence="2">Uncharacterized protein</fullName>
    </submittedName>
</protein>
<dbReference type="AlphaFoldDB" id="A0AAP0S6B5"/>
<dbReference type="EMBL" id="JBBPBK010000001">
    <property type="protein sequence ID" value="KAK9291387.1"/>
    <property type="molecule type" value="Genomic_DNA"/>
</dbReference>
<organism evidence="2 3">
    <name type="scientific">Liquidambar formosana</name>
    <name type="common">Formosan gum</name>
    <dbReference type="NCBI Taxonomy" id="63359"/>
    <lineage>
        <taxon>Eukaryota</taxon>
        <taxon>Viridiplantae</taxon>
        <taxon>Streptophyta</taxon>
        <taxon>Embryophyta</taxon>
        <taxon>Tracheophyta</taxon>
        <taxon>Spermatophyta</taxon>
        <taxon>Magnoliopsida</taxon>
        <taxon>eudicotyledons</taxon>
        <taxon>Gunneridae</taxon>
        <taxon>Pentapetalae</taxon>
        <taxon>Saxifragales</taxon>
        <taxon>Altingiaceae</taxon>
        <taxon>Liquidambar</taxon>
    </lineage>
</organism>
<name>A0AAP0S6B5_LIQFO</name>
<gene>
    <name evidence="2" type="ORF">L1049_019333</name>
</gene>
<evidence type="ECO:0000313" key="2">
    <source>
        <dbReference type="EMBL" id="KAK9291387.1"/>
    </source>
</evidence>
<feature type="compositionally biased region" description="Basic and acidic residues" evidence="1">
    <location>
        <begin position="69"/>
        <end position="79"/>
    </location>
</feature>
<evidence type="ECO:0000313" key="3">
    <source>
        <dbReference type="Proteomes" id="UP001415857"/>
    </source>
</evidence>
<accession>A0AAP0S6B5</accession>
<keyword evidence="3" id="KW-1185">Reference proteome</keyword>
<comment type="caution">
    <text evidence="2">The sequence shown here is derived from an EMBL/GenBank/DDBJ whole genome shotgun (WGS) entry which is preliminary data.</text>
</comment>